<gene>
    <name evidence="6" type="ORF">M5I08_22735</name>
</gene>
<organism evidence="6 7">
    <name type="scientific">Candidatus Mycobacterium methanotrophicum</name>
    <dbReference type="NCBI Taxonomy" id="2943498"/>
    <lineage>
        <taxon>Bacteria</taxon>
        <taxon>Bacillati</taxon>
        <taxon>Actinomycetota</taxon>
        <taxon>Actinomycetes</taxon>
        <taxon>Mycobacteriales</taxon>
        <taxon>Mycobacteriaceae</taxon>
        <taxon>Mycobacterium</taxon>
    </lineage>
</organism>
<evidence type="ECO:0000256" key="3">
    <source>
        <dbReference type="ARBA" id="ARBA00023186"/>
    </source>
</evidence>
<feature type="region of interest" description="Disordered" evidence="4">
    <location>
        <begin position="490"/>
        <end position="524"/>
    </location>
</feature>
<feature type="region of interest" description="Disordered" evidence="4">
    <location>
        <begin position="541"/>
        <end position="608"/>
    </location>
</feature>
<dbReference type="PANTHER" id="PTHR42749">
    <property type="entry name" value="CELL SHAPE-DETERMINING PROTEIN MREB"/>
    <property type="match status" value="1"/>
</dbReference>
<sequence>MRDVLGLSIGVANLVAARVGRATVTRRSVLTLYPHRPPEVGVAEENPDLTEPGLVLRGFIPGNGESGSLVASDGSVHHRETLMAEALDALARTVGYSDSTVVAVPGHWGQNAVAALRESLLAKPSLETCGMPAMLVSDATAALASLYAEPGFPADGVVVLCDFGAGGTSVTLSDATSNFRHIGETVHYTDFAGDRLDKAILHRLQGAFTEAVDANAANTAPPDLMSRRLDECRQAKERLSSATVTVVPAQLPVTGEEVRLSRQELEDMMSEPLDQFITSVAELLRRNAIPPARLAAVATVGGGACIPLVTKRLEQRLHAPVVTTQQPSLSAATGAAAFAEQQSAASLPTDMAIRPGPTAGAGPPTDIDPSAWAVGAARLAAAESVEDGIESATYRALAWSADDSSGDGPLLYTEEDGGVEPAAPMVAVEPDDRADDTPSPAAASQPGSPPQPAPAPPPRRRRLGTLFALTVMTALTALLVVGVMMSKLSNTHSPTETPSSLPAPKPLPKVGPLPPPPPSTVTVTDTPTVETTVVAPPRYTNRITTSVAPTTTTPRSTSSSPATPGSATPSTFPSTYPTPYPAYPPATTTPTTAQLAPPTLVPVTPYVP</sequence>
<dbReference type="EMBL" id="CP097320">
    <property type="protein sequence ID" value="UQX10756.1"/>
    <property type="molecule type" value="Genomic_DNA"/>
</dbReference>
<proteinExistence type="predicted"/>
<evidence type="ECO:0000313" key="6">
    <source>
        <dbReference type="EMBL" id="UQX10756.1"/>
    </source>
</evidence>
<protein>
    <submittedName>
        <fullName evidence="6">Hsp70 family protein</fullName>
    </submittedName>
</protein>
<dbReference type="Pfam" id="PF00012">
    <property type="entry name" value="HSP70"/>
    <property type="match status" value="1"/>
</dbReference>
<accession>A0ABY4QLB7</accession>
<evidence type="ECO:0000313" key="7">
    <source>
        <dbReference type="Proteomes" id="UP001056610"/>
    </source>
</evidence>
<evidence type="ECO:0000256" key="2">
    <source>
        <dbReference type="ARBA" id="ARBA00022840"/>
    </source>
</evidence>
<dbReference type="RefSeq" id="WP_219065969.1">
    <property type="nucleotide sequence ID" value="NZ_CAJUXY010000004.1"/>
</dbReference>
<dbReference type="PANTHER" id="PTHR42749:SF1">
    <property type="entry name" value="CELL SHAPE-DETERMINING PROTEIN MREB"/>
    <property type="match status" value="1"/>
</dbReference>
<keyword evidence="3" id="KW-0143">Chaperone</keyword>
<evidence type="ECO:0000256" key="4">
    <source>
        <dbReference type="SAM" id="MobiDB-lite"/>
    </source>
</evidence>
<feature type="compositionally biased region" description="Low complexity" evidence="4">
    <location>
        <begin position="585"/>
        <end position="608"/>
    </location>
</feature>
<keyword evidence="5" id="KW-0472">Membrane</keyword>
<feature type="region of interest" description="Disordered" evidence="4">
    <location>
        <begin position="429"/>
        <end position="461"/>
    </location>
</feature>
<feature type="compositionally biased region" description="Low complexity" evidence="4">
    <location>
        <begin position="544"/>
        <end position="575"/>
    </location>
</feature>
<keyword evidence="5" id="KW-1133">Transmembrane helix</keyword>
<keyword evidence="2" id="KW-0067">ATP-binding</keyword>
<reference evidence="6" key="1">
    <citation type="submission" date="2022-05" db="EMBL/GenBank/DDBJ databases">
        <title>A methanotrophic Mycobacterium dominates a cave microbial ecosystem.</title>
        <authorList>
            <person name="Van Spanning R.J.M."/>
            <person name="Guan Q."/>
            <person name="Melkonian C."/>
            <person name="Gallant J."/>
            <person name="Polerecky L."/>
            <person name="Flot J.-F."/>
            <person name="Brandt B.W."/>
            <person name="Braster M."/>
            <person name="Iturbe Espinoza P."/>
            <person name="Aerts J."/>
            <person name="Meima-Franke M."/>
            <person name="Piersma S.R."/>
            <person name="Bunduc C."/>
            <person name="Ummels R."/>
            <person name="Pain A."/>
            <person name="Fleming E.J."/>
            <person name="van der Wel N."/>
            <person name="Gherman V.D."/>
            <person name="Sarbu S.M."/>
            <person name="Bodelier P.L.E."/>
            <person name="Bitter W."/>
        </authorList>
    </citation>
    <scope>NUCLEOTIDE SEQUENCE</scope>
    <source>
        <strain evidence="6">Sulfur Cave</strain>
    </source>
</reference>
<dbReference type="Proteomes" id="UP001056610">
    <property type="component" value="Chromosome"/>
</dbReference>
<feature type="compositionally biased region" description="Low complexity" evidence="4">
    <location>
        <begin position="355"/>
        <end position="364"/>
    </location>
</feature>
<feature type="compositionally biased region" description="Pro residues" evidence="4">
    <location>
        <begin position="501"/>
        <end position="519"/>
    </location>
</feature>
<name>A0ABY4QLB7_9MYCO</name>
<keyword evidence="7" id="KW-1185">Reference proteome</keyword>
<evidence type="ECO:0000256" key="1">
    <source>
        <dbReference type="ARBA" id="ARBA00022741"/>
    </source>
</evidence>
<feature type="region of interest" description="Disordered" evidence="4">
    <location>
        <begin position="342"/>
        <end position="364"/>
    </location>
</feature>
<dbReference type="InterPro" id="IPR013126">
    <property type="entry name" value="Hsp_70_fam"/>
</dbReference>
<evidence type="ECO:0000256" key="5">
    <source>
        <dbReference type="SAM" id="Phobius"/>
    </source>
</evidence>
<feature type="compositionally biased region" description="Pro residues" evidence="4">
    <location>
        <begin position="447"/>
        <end position="457"/>
    </location>
</feature>
<keyword evidence="1" id="KW-0547">Nucleotide-binding</keyword>
<keyword evidence="5" id="KW-0812">Transmembrane</keyword>
<feature type="transmembrane region" description="Helical" evidence="5">
    <location>
        <begin position="463"/>
        <end position="485"/>
    </location>
</feature>